<dbReference type="EMBL" id="FNCY01000027">
    <property type="protein sequence ID" value="SDI73953.1"/>
    <property type="molecule type" value="Genomic_DNA"/>
</dbReference>
<dbReference type="PANTHER" id="PTHR33376:SF18">
    <property type="entry name" value="2,3-DIKETO-L-GULONATE-BINDING PERIPLASMIC PROTEIN YIAO"/>
    <property type="match status" value="1"/>
</dbReference>
<reference evidence="3 4" key="1">
    <citation type="submission" date="2016-10" db="EMBL/GenBank/DDBJ databases">
        <authorList>
            <person name="de Groot N.N."/>
        </authorList>
    </citation>
    <scope>NUCLEOTIDE SEQUENCE [LARGE SCALE GENOMIC DNA]</scope>
    <source>
        <strain evidence="3 4">DSM 5885</strain>
    </source>
</reference>
<dbReference type="NCBIfam" id="NF037995">
    <property type="entry name" value="TRAP_S1"/>
    <property type="match status" value="1"/>
</dbReference>
<dbReference type="Pfam" id="PF03480">
    <property type="entry name" value="DctP"/>
    <property type="match status" value="1"/>
</dbReference>
<proteinExistence type="predicted"/>
<protein>
    <submittedName>
        <fullName evidence="3">Tripartite ATP-independent transporter solute receptor, DctP family</fullName>
    </submittedName>
</protein>
<dbReference type="PANTHER" id="PTHR33376">
    <property type="match status" value="1"/>
</dbReference>
<evidence type="ECO:0000313" key="3">
    <source>
        <dbReference type="EMBL" id="SDI73953.1"/>
    </source>
</evidence>
<dbReference type="GO" id="GO:0030288">
    <property type="term" value="C:outer membrane-bounded periplasmic space"/>
    <property type="evidence" value="ECO:0007669"/>
    <property type="project" value="InterPro"/>
</dbReference>
<feature type="signal peptide" evidence="2">
    <location>
        <begin position="1"/>
        <end position="26"/>
    </location>
</feature>
<dbReference type="Gene3D" id="3.40.190.170">
    <property type="entry name" value="Bacterial extracellular solute-binding protein, family 7"/>
    <property type="match status" value="1"/>
</dbReference>
<dbReference type="GO" id="GO:0030246">
    <property type="term" value="F:carbohydrate binding"/>
    <property type="evidence" value="ECO:0007669"/>
    <property type="project" value="TreeGrafter"/>
</dbReference>
<accession>A0A1G8N1C0</accession>
<dbReference type="InterPro" id="IPR018389">
    <property type="entry name" value="DctP_fam"/>
</dbReference>
<keyword evidence="3" id="KW-0675">Receptor</keyword>
<dbReference type="InterPro" id="IPR038404">
    <property type="entry name" value="TRAP_DctP_sf"/>
</dbReference>
<dbReference type="Proteomes" id="UP000198607">
    <property type="component" value="Unassembled WGS sequence"/>
</dbReference>
<evidence type="ECO:0000313" key="4">
    <source>
        <dbReference type="Proteomes" id="UP000198607"/>
    </source>
</evidence>
<dbReference type="OrthoDB" id="9794826at2"/>
<dbReference type="InterPro" id="IPR004682">
    <property type="entry name" value="TRAP_DctP"/>
</dbReference>
<dbReference type="NCBIfam" id="TIGR00787">
    <property type="entry name" value="dctP"/>
    <property type="match status" value="1"/>
</dbReference>
<dbReference type="GO" id="GO:0055085">
    <property type="term" value="P:transmembrane transport"/>
    <property type="evidence" value="ECO:0007669"/>
    <property type="project" value="InterPro"/>
</dbReference>
<evidence type="ECO:0000256" key="2">
    <source>
        <dbReference type="SAM" id="SignalP"/>
    </source>
</evidence>
<dbReference type="CDD" id="cd13679">
    <property type="entry name" value="PBP2_TRAP_YiaO_like"/>
    <property type="match status" value="1"/>
</dbReference>
<dbReference type="RefSeq" id="WP_091940420.1">
    <property type="nucleotide sequence ID" value="NZ_FNCY01000027.1"/>
</dbReference>
<dbReference type="STRING" id="83767.SAMN05660652_03968"/>
<gene>
    <name evidence="3" type="ORF">SAMN05660652_03968</name>
</gene>
<feature type="chain" id="PRO_5011501030" evidence="2">
    <location>
        <begin position="27"/>
        <end position="331"/>
    </location>
</feature>
<sequence>MKLKNALLASLAAVGLLVTTIGSAQAQMVLRFASEAARSDPQTAGGEKMNELLKAKTGGAMEVKVFSDSALGHAQAAISSARGGSIDIVISGSSNYTGIVPLLGVFDIPFIFKDTAHAYRTLDGKVGQDIMDKLAEFNLKGLAYWDTGWRELTNSRGPVNSPADVKGLKVRTNGSPAHNETWKLLGANPVPMPIGELYTALEMKTVDAQEQSLGLLYSGKFYEVQKYLSLTNHAYSALLVAMNKQKFESLTPAQQKAVIEAAQEAGNYQRKLNNDNVAKIIAEVKKAGLQVIEKVDPQPFFEASKPVRQMFTSKYGGEEYIKAIDAIRDAK</sequence>
<dbReference type="SUPFAM" id="SSF53850">
    <property type="entry name" value="Periplasmic binding protein-like II"/>
    <property type="match status" value="1"/>
</dbReference>
<name>A0A1G8N1C0_9RHOO</name>
<dbReference type="PIRSF" id="PIRSF006470">
    <property type="entry name" value="DctB"/>
    <property type="match status" value="1"/>
</dbReference>
<keyword evidence="1 2" id="KW-0732">Signal</keyword>
<evidence type="ECO:0000256" key="1">
    <source>
        <dbReference type="ARBA" id="ARBA00022729"/>
    </source>
</evidence>
<dbReference type="AlphaFoldDB" id="A0A1G8N1C0"/>
<organism evidence="3 4">
    <name type="scientific">Propionivibrio dicarboxylicus</name>
    <dbReference type="NCBI Taxonomy" id="83767"/>
    <lineage>
        <taxon>Bacteria</taxon>
        <taxon>Pseudomonadati</taxon>
        <taxon>Pseudomonadota</taxon>
        <taxon>Betaproteobacteria</taxon>
        <taxon>Rhodocyclales</taxon>
        <taxon>Rhodocyclaceae</taxon>
        <taxon>Propionivibrio</taxon>
    </lineage>
</organism>
<keyword evidence="4" id="KW-1185">Reference proteome</keyword>